<evidence type="ECO:0000313" key="4">
    <source>
        <dbReference type="EMBL" id="TDK68766.1"/>
    </source>
</evidence>
<dbReference type="PANTHER" id="PTHR11731">
    <property type="entry name" value="PROTEASE FAMILY S9B,C DIPEPTIDYL-PEPTIDASE IV-RELATED"/>
    <property type="match status" value="1"/>
</dbReference>
<dbReference type="SUPFAM" id="SSF82171">
    <property type="entry name" value="DPP6 N-terminal domain-like"/>
    <property type="match status" value="1"/>
</dbReference>
<dbReference type="GO" id="GO:0006508">
    <property type="term" value="P:proteolysis"/>
    <property type="evidence" value="ECO:0007669"/>
    <property type="project" value="InterPro"/>
</dbReference>
<dbReference type="Pfam" id="PF00326">
    <property type="entry name" value="Peptidase_S9"/>
    <property type="match status" value="1"/>
</dbReference>
<evidence type="ECO:0000259" key="2">
    <source>
        <dbReference type="Pfam" id="PF00326"/>
    </source>
</evidence>
<evidence type="ECO:0000313" key="5">
    <source>
        <dbReference type="Proteomes" id="UP000294829"/>
    </source>
</evidence>
<dbReference type="Gene3D" id="2.140.10.30">
    <property type="entry name" value="Dipeptidylpeptidase IV, N-terminal domain"/>
    <property type="match status" value="1"/>
</dbReference>
<dbReference type="SUPFAM" id="SSF53474">
    <property type="entry name" value="alpha/beta-Hydrolases"/>
    <property type="match status" value="1"/>
</dbReference>
<dbReference type="GO" id="GO:0008236">
    <property type="term" value="F:serine-type peptidase activity"/>
    <property type="evidence" value="ECO:0007669"/>
    <property type="project" value="InterPro"/>
</dbReference>
<keyword evidence="1" id="KW-0325">Glycoprotein</keyword>
<name>A0A4V6PMK9_9BURK</name>
<dbReference type="InterPro" id="IPR001375">
    <property type="entry name" value="Peptidase_S9_cat"/>
</dbReference>
<dbReference type="Proteomes" id="UP000294829">
    <property type="component" value="Unassembled WGS sequence"/>
</dbReference>
<organism evidence="4 5">
    <name type="scientific">Sapientia aquatica</name>
    <dbReference type="NCBI Taxonomy" id="1549640"/>
    <lineage>
        <taxon>Bacteria</taxon>
        <taxon>Pseudomonadati</taxon>
        <taxon>Pseudomonadota</taxon>
        <taxon>Betaproteobacteria</taxon>
        <taxon>Burkholderiales</taxon>
        <taxon>Oxalobacteraceae</taxon>
        <taxon>Sapientia</taxon>
    </lineage>
</organism>
<evidence type="ECO:0000259" key="3">
    <source>
        <dbReference type="Pfam" id="PF00930"/>
    </source>
</evidence>
<dbReference type="Gene3D" id="3.40.50.1820">
    <property type="entry name" value="alpha/beta hydrolase"/>
    <property type="match status" value="1"/>
</dbReference>
<dbReference type="PANTHER" id="PTHR11731:SF193">
    <property type="entry name" value="DIPEPTIDYL PEPTIDASE 9"/>
    <property type="match status" value="1"/>
</dbReference>
<feature type="domain" description="Dipeptidylpeptidase IV N-terminal" evidence="3">
    <location>
        <begin position="139"/>
        <end position="442"/>
    </location>
</feature>
<reference evidence="4 5" key="1">
    <citation type="submission" date="2019-03" db="EMBL/GenBank/DDBJ databases">
        <title>Sapientia aquatica gen. nov., sp. nov., isolated from a crater lake.</title>
        <authorList>
            <person name="Felfoldi T."/>
            <person name="Szabo A."/>
            <person name="Toth E."/>
            <person name="Schumann P."/>
            <person name="Keki Z."/>
            <person name="Marialigeti K."/>
            <person name="Mathe I."/>
        </authorList>
    </citation>
    <scope>NUCLEOTIDE SEQUENCE [LARGE SCALE GENOMIC DNA]</scope>
    <source>
        <strain evidence="4 5">SA-152</strain>
    </source>
</reference>
<dbReference type="OrthoDB" id="9812921at2"/>
<dbReference type="AlphaFoldDB" id="A0A4V6PMK9"/>
<feature type="domain" description="Peptidase S9 prolyl oligopeptidase catalytic" evidence="2">
    <location>
        <begin position="532"/>
        <end position="728"/>
    </location>
</feature>
<evidence type="ECO:0000256" key="1">
    <source>
        <dbReference type="ARBA" id="ARBA00023180"/>
    </source>
</evidence>
<dbReference type="GO" id="GO:0008239">
    <property type="term" value="F:dipeptidyl-peptidase activity"/>
    <property type="evidence" value="ECO:0007669"/>
    <property type="project" value="TreeGrafter"/>
</dbReference>
<dbReference type="InterPro" id="IPR002469">
    <property type="entry name" value="Peptidase_S9B_N"/>
</dbReference>
<sequence>MILSLTSIASHADKLSLERIHADPSLSGPGVGHLKMSPDGSRVTFLRGRSDDRYQLDLWEFNIKDKSTHRLLDSKAMLPEEKISDAEKARRERTRTAGFTGISDYSWSPDGKQLLVTLAGNLYLVEVAHTDKARQIVTGDVIDPKISPKGHFVSFVRDQNLFTIDLASNKETQLTTDGKGTVHNAEAEFVAQEEMDQTSGYWWAPDDSMIAFKKFDEAPVPNAHRYEIYADHTEVIEQRYPAAGDPNVLVSFALVKPTGGEIRNVDLGKETDIYLVRADWSADAKEVVYQRQTRDQKRLDLVAVDAATLAQRNLLTETASTWVSLAPRPHYLEKTKQFIWESERSGRNHLYLYDNQGKLLHAISSGEWGIDHILAVDEKAGKVYVASNRDAVTDKQVYALALDGSTADKPVRITKVDGWHEAQFSNKGEVFIDTFSDPATPPQVSVNHADGSLITWLEHNELNSTHPYAKYKDAHVPKEFGTLTSADGQTLHYSMLKPLHFDPSKRYPVFLSVYGGPHAQVVTRAWGDFFGQYMAQRGYVVFSLDNRGSSRRERKFTDVIYKNLGKNEVEDQLVGIDWLGKQPYVDAKRIGVFGWSYGGFMTLRLLEAASDKIALGVSVAPVTDWALYDTHYTEQFMTRPQDNADGYLDSSVLTHLDGIKSPLLLIHGMADDNVLFTNTTRFIDAMQDKGILFNMMTYPGGKHGISKKSHNLHVFRSISNFFDQHFGVTDVEKK</sequence>
<dbReference type="FunFam" id="3.40.50.1820:FF:000003">
    <property type="entry name" value="Dipeptidyl peptidase 4"/>
    <property type="match status" value="1"/>
</dbReference>
<gene>
    <name evidence="4" type="ORF">E2I14_02510</name>
</gene>
<accession>A0A4V6PMK9</accession>
<keyword evidence="5" id="KW-1185">Reference proteome</keyword>
<dbReference type="EMBL" id="SMYL01000001">
    <property type="protein sequence ID" value="TDK68766.1"/>
    <property type="molecule type" value="Genomic_DNA"/>
</dbReference>
<dbReference type="Pfam" id="PF00930">
    <property type="entry name" value="DPPIV_N"/>
    <property type="match status" value="1"/>
</dbReference>
<protein>
    <submittedName>
        <fullName evidence="4">S9 family peptidase</fullName>
    </submittedName>
</protein>
<dbReference type="InterPro" id="IPR050278">
    <property type="entry name" value="Serine_Prot_S9B/DPPIV"/>
</dbReference>
<comment type="caution">
    <text evidence="4">The sequence shown here is derived from an EMBL/GenBank/DDBJ whole genome shotgun (WGS) entry which is preliminary data.</text>
</comment>
<dbReference type="InterPro" id="IPR029058">
    <property type="entry name" value="AB_hydrolase_fold"/>
</dbReference>
<proteinExistence type="predicted"/>